<evidence type="ECO:0000256" key="7">
    <source>
        <dbReference type="ARBA" id="ARBA00031617"/>
    </source>
</evidence>
<evidence type="ECO:0000313" key="12">
    <source>
        <dbReference type="EnsemblMetazoa" id="G11061.3:cds"/>
    </source>
</evidence>
<dbReference type="InterPro" id="IPR049372">
    <property type="entry name" value="PPP1R21_C"/>
</dbReference>
<keyword evidence="5 9" id="KW-0175">Coiled coil</keyword>
<evidence type="ECO:0000256" key="8">
    <source>
        <dbReference type="ARBA" id="ARBA00044824"/>
    </source>
</evidence>
<keyword evidence="3" id="KW-0967">Endosome</keyword>
<name>A0A8W8HUX5_MAGGI</name>
<dbReference type="GO" id="GO:0016020">
    <property type="term" value="C:membrane"/>
    <property type="evidence" value="ECO:0007669"/>
    <property type="project" value="TreeGrafter"/>
</dbReference>
<dbReference type="InterPro" id="IPR019348">
    <property type="entry name" value="PPP1R21_six_helix"/>
</dbReference>
<dbReference type="SMART" id="SM01254">
    <property type="entry name" value="KLRAQ"/>
    <property type="match status" value="1"/>
</dbReference>
<feature type="coiled-coil region" evidence="9">
    <location>
        <begin position="120"/>
        <end position="214"/>
    </location>
</feature>
<evidence type="ECO:0000256" key="2">
    <source>
        <dbReference type="ARBA" id="ARBA00020102"/>
    </source>
</evidence>
<dbReference type="InterPro" id="IPR040024">
    <property type="entry name" value="PPP1R21"/>
</dbReference>
<feature type="domain" description="Protein phosphatase 1 regulatory subunit 21 N-terminal" evidence="11">
    <location>
        <begin position="8"/>
        <end position="109"/>
    </location>
</feature>
<evidence type="ECO:0000259" key="11">
    <source>
        <dbReference type="SMART" id="SM01254"/>
    </source>
</evidence>
<keyword evidence="13" id="KW-1185">Reference proteome</keyword>
<feature type="region of interest" description="Disordered" evidence="10">
    <location>
        <begin position="82"/>
        <end position="103"/>
    </location>
</feature>
<comment type="subcellular location">
    <subcellularLocation>
        <location evidence="1">Early endosome</location>
    </subcellularLocation>
</comment>
<dbReference type="EnsemblMetazoa" id="G11061.3">
    <property type="protein sequence ID" value="G11061.3:cds"/>
    <property type="gene ID" value="G11061"/>
</dbReference>
<evidence type="ECO:0000256" key="4">
    <source>
        <dbReference type="ARBA" id="ARBA00022884"/>
    </source>
</evidence>
<proteinExistence type="predicted"/>
<evidence type="ECO:0000256" key="1">
    <source>
        <dbReference type="ARBA" id="ARBA00004412"/>
    </source>
</evidence>
<dbReference type="Pfam" id="PF21636">
    <property type="entry name" value="PPP1R21_C"/>
    <property type="match status" value="1"/>
</dbReference>
<dbReference type="AlphaFoldDB" id="A0A8W8HUX5"/>
<dbReference type="Pfam" id="PF10212">
    <property type="entry name" value="PPP1R21_helical"/>
    <property type="match status" value="1"/>
</dbReference>
<protein>
    <recommendedName>
        <fullName evidence="2">Protein phosphatase 1 regulatory subunit 21</fullName>
    </recommendedName>
    <alternativeName>
        <fullName evidence="7">Coiled-coil domain-containing protein 128</fullName>
    </alternativeName>
    <alternativeName>
        <fullName evidence="8">Ferry endosomal RAB5 effector complex subunit 2</fullName>
    </alternativeName>
    <alternativeName>
        <fullName evidence="6">KLRAQ motif-containing protein 1</fullName>
    </alternativeName>
</protein>
<dbReference type="Proteomes" id="UP000005408">
    <property type="component" value="Unassembled WGS sequence"/>
</dbReference>
<accession>A0A8W8HUX5</accession>
<dbReference type="GO" id="GO:0003723">
    <property type="term" value="F:RNA binding"/>
    <property type="evidence" value="ECO:0007669"/>
    <property type="project" value="UniProtKB-KW"/>
</dbReference>
<evidence type="ECO:0000313" key="13">
    <source>
        <dbReference type="Proteomes" id="UP000005408"/>
    </source>
</evidence>
<dbReference type="Pfam" id="PF10205">
    <property type="entry name" value="KLRAQ"/>
    <property type="match status" value="1"/>
</dbReference>
<feature type="coiled-coil region" evidence="9">
    <location>
        <begin position="560"/>
        <end position="615"/>
    </location>
</feature>
<feature type="coiled-coil region" evidence="9">
    <location>
        <begin position="713"/>
        <end position="779"/>
    </location>
</feature>
<dbReference type="PANTHER" id="PTHR21448">
    <property type="entry name" value="SMOOTH MUSCLE MYOSIN HEAVY CHAIN-RELATED"/>
    <property type="match status" value="1"/>
</dbReference>
<dbReference type="PANTHER" id="PTHR21448:SF0">
    <property type="entry name" value="PROTEIN PHOSPHATASE 1 REGULATORY SUBUNIT 21"/>
    <property type="match status" value="1"/>
</dbReference>
<organism evidence="12 13">
    <name type="scientific">Magallana gigas</name>
    <name type="common">Pacific oyster</name>
    <name type="synonym">Crassostrea gigas</name>
    <dbReference type="NCBI Taxonomy" id="29159"/>
    <lineage>
        <taxon>Eukaryota</taxon>
        <taxon>Metazoa</taxon>
        <taxon>Spiralia</taxon>
        <taxon>Lophotrochozoa</taxon>
        <taxon>Mollusca</taxon>
        <taxon>Bivalvia</taxon>
        <taxon>Autobranchia</taxon>
        <taxon>Pteriomorphia</taxon>
        <taxon>Ostreida</taxon>
        <taxon>Ostreoidea</taxon>
        <taxon>Ostreidae</taxon>
        <taxon>Magallana</taxon>
    </lineage>
</organism>
<dbReference type="SUPFAM" id="SSF57997">
    <property type="entry name" value="Tropomyosin"/>
    <property type="match status" value="1"/>
</dbReference>
<reference evidence="12" key="1">
    <citation type="submission" date="2022-08" db="UniProtKB">
        <authorList>
            <consortium name="EnsemblMetazoa"/>
        </authorList>
    </citation>
    <scope>IDENTIFICATION</scope>
    <source>
        <strain evidence="12">05x7-T-G4-1.051#20</strain>
    </source>
</reference>
<evidence type="ECO:0000256" key="5">
    <source>
        <dbReference type="ARBA" id="ARBA00023054"/>
    </source>
</evidence>
<evidence type="ECO:0000256" key="9">
    <source>
        <dbReference type="SAM" id="Coils"/>
    </source>
</evidence>
<dbReference type="GO" id="GO:0005769">
    <property type="term" value="C:early endosome"/>
    <property type="evidence" value="ECO:0007669"/>
    <property type="project" value="UniProtKB-SubCell"/>
</dbReference>
<sequence length="815" mass="92661">MADAQKYQKLATEYAKLKAQIPVLKKAYLEEQAVCNELKEKLKECEQSIRKYEQEVDSLTFRNQQLSTRVLFLQEELDQAETSKKKSKHKHDASPVNLPSPTSVYNEELMNKIQENEMLHKQVAESNMQYQRRLEELEKSVKDYEGKFSHHQEVLDSTIQKDKAQIDKLQEEKAMLEIKCQSLEKETKSCRSRADIAENQLKTVQCHLQKQLEQANKIITDKLPFIDTKNRDLNGLNLPTHDRRHQLQARELVSQATNHTAELVQALSNFYTYSEQRSKIYPADGTHEPYSPVNIQYCKYLHENMTYLRPVEQSLKHFLSTLNEDSLTTLETATELQPFAVNFKKMVAYMNKLLPYQLSSLEEECAVSSCSASLESKNMDLHASLKHLTAVFNKLDTYVGLLAAQSGKTCSHPQKNHAHFFSHMCQALKDLNNAVREVSKHYNAKVSLEHQLPTATQRLKTTDECVVSSLISLVTCTGKFNAFLSGNLEFFSQSAGYRTRGSSIGIDSVSEGPRSNPAIVCYRQKAAGYLSSLASTAPDSVPHQVAVQNRQTLLSSAESKEGLSKQLANFQERVGKLEQEKEHWMLELQLLQIKYDNEIQKVKKLEKEISLKQKLAIDSIEDNMSDTVRESKDRTASSNSGKLLITSALLGQLDQVTSGASDSETRETLIKNHFSKRVNEMMLQHQQLDSKCVAFHSEVRALHKQLQIANKVKTQAEVELKTTSQSLAQLKDELQTTTKSYEGQLSMMSEHLAGMNEKLTQQKDEIDDLRSQLSVAKVSTSKVHALFMLTNFNVYTLFISSVFKITLFRVSMHVL</sequence>
<keyword evidence="4" id="KW-0694">RNA-binding</keyword>
<dbReference type="InterPro" id="IPR019343">
    <property type="entry name" value="PPP1R21_N"/>
</dbReference>
<evidence type="ECO:0000256" key="3">
    <source>
        <dbReference type="ARBA" id="ARBA00022753"/>
    </source>
</evidence>
<evidence type="ECO:0000256" key="10">
    <source>
        <dbReference type="SAM" id="MobiDB-lite"/>
    </source>
</evidence>
<evidence type="ECO:0000256" key="6">
    <source>
        <dbReference type="ARBA" id="ARBA00031361"/>
    </source>
</evidence>